<evidence type="ECO:0000313" key="1">
    <source>
        <dbReference type="EMBL" id="MBB4035466.1"/>
    </source>
</evidence>
<dbReference type="AlphaFoldDB" id="A0A840CJD4"/>
<protein>
    <recommendedName>
        <fullName evidence="3">DUF3078 domain-containing protein</fullName>
    </recommendedName>
</protein>
<name>A0A840CJD4_9BACT</name>
<keyword evidence="2" id="KW-1185">Reference proteome</keyword>
<evidence type="ECO:0008006" key="3">
    <source>
        <dbReference type="Google" id="ProtNLM"/>
    </source>
</evidence>
<dbReference type="InterPro" id="IPR021428">
    <property type="entry name" value="DUF3078"/>
</dbReference>
<dbReference type="Pfam" id="PF11276">
    <property type="entry name" value="DUF3078"/>
    <property type="match status" value="1"/>
</dbReference>
<proteinExistence type="predicted"/>
<comment type="caution">
    <text evidence="1">The sequence shown here is derived from an EMBL/GenBank/DDBJ whole genome shotgun (WGS) entry which is preliminary data.</text>
</comment>
<gene>
    <name evidence="1" type="ORF">GGR21_001359</name>
</gene>
<dbReference type="Proteomes" id="UP000555103">
    <property type="component" value="Unassembled WGS sequence"/>
</dbReference>
<accession>A0A840CJD4</accession>
<dbReference type="RefSeq" id="WP_183306406.1">
    <property type="nucleotide sequence ID" value="NZ_JACIEP010000004.1"/>
</dbReference>
<reference evidence="1 2" key="1">
    <citation type="submission" date="2020-08" db="EMBL/GenBank/DDBJ databases">
        <title>Genomic Encyclopedia of Type Strains, Phase IV (KMG-IV): sequencing the most valuable type-strain genomes for metagenomic binning, comparative biology and taxonomic classification.</title>
        <authorList>
            <person name="Goeker M."/>
        </authorList>
    </citation>
    <scope>NUCLEOTIDE SEQUENCE [LARGE SCALE GENOMIC DNA]</scope>
    <source>
        <strain evidence="1 2">DSM 104969</strain>
    </source>
</reference>
<evidence type="ECO:0000313" key="2">
    <source>
        <dbReference type="Proteomes" id="UP000555103"/>
    </source>
</evidence>
<sequence>MKTKHHNLILIYILLLIPTGLFAQKIKEKDKTGENEEKAWELRGISGLNVSQTSLSSWQMGGNSSLSGTAHLNASLIHKSKGWLWQNDLALEYGLTKNGTSTSQKSGDNIDFSSKLGYSSNNKWYYTGTIDFKSQFYKGKLHPKEGKYTSKFMSPGYVNTSIGIEYRPNKNYSIYLSPIAEKMTFVLDDYLSNHGYYGVRNGDKLRVETGIYIKSRAEKELMENVKLITKIDIFTPYDKSFGNFDIDWNLTINMKINKLLSANLNTTLKYDDNVKYIDKNGDSKGAKVQFKETLGLGISYNF</sequence>
<dbReference type="EMBL" id="JACIEP010000004">
    <property type="protein sequence ID" value="MBB4035466.1"/>
    <property type="molecule type" value="Genomic_DNA"/>
</dbReference>
<organism evidence="1 2">
    <name type="scientific">Dysgonomonas hofstadii</name>
    <dbReference type="NCBI Taxonomy" id="637886"/>
    <lineage>
        <taxon>Bacteria</taxon>
        <taxon>Pseudomonadati</taxon>
        <taxon>Bacteroidota</taxon>
        <taxon>Bacteroidia</taxon>
        <taxon>Bacteroidales</taxon>
        <taxon>Dysgonomonadaceae</taxon>
        <taxon>Dysgonomonas</taxon>
    </lineage>
</organism>